<evidence type="ECO:0000259" key="1">
    <source>
        <dbReference type="PROSITE" id="PS51186"/>
    </source>
</evidence>
<comment type="caution">
    <text evidence="2">The sequence shown here is derived from an EMBL/GenBank/DDBJ whole genome shotgun (WGS) entry which is preliminary data.</text>
</comment>
<dbReference type="InterPro" id="IPR016181">
    <property type="entry name" value="Acyl_CoA_acyltransferase"/>
</dbReference>
<dbReference type="InterPro" id="IPR000182">
    <property type="entry name" value="GNAT_dom"/>
</dbReference>
<dbReference type="PATRIC" id="fig|883111.3.peg.1576"/>
<reference evidence="2 3" key="1">
    <citation type="submission" date="2012-07" db="EMBL/GenBank/DDBJ databases">
        <title>The Genome Sequence of Facklamia hominis CCUG 36813.</title>
        <authorList>
            <consortium name="The Broad Institute Genome Sequencing Platform"/>
            <person name="Earl A."/>
            <person name="Ward D."/>
            <person name="Feldgarden M."/>
            <person name="Gevers D."/>
            <person name="Huys G."/>
            <person name="Walker B."/>
            <person name="Young S.K."/>
            <person name="Zeng Q."/>
            <person name="Gargeya S."/>
            <person name="Fitzgerald M."/>
            <person name="Haas B."/>
            <person name="Abouelleil A."/>
            <person name="Alvarado L."/>
            <person name="Arachchi H.M."/>
            <person name="Berlin A.M."/>
            <person name="Chapman S.B."/>
            <person name="Goldberg J."/>
            <person name="Griggs A."/>
            <person name="Gujja S."/>
            <person name="Hansen M."/>
            <person name="Howarth C."/>
            <person name="Imamovic A."/>
            <person name="Larimer J."/>
            <person name="McCowen C."/>
            <person name="Montmayeur A."/>
            <person name="Murphy C."/>
            <person name="Neiman D."/>
            <person name="Pearson M."/>
            <person name="Priest M."/>
            <person name="Roberts A."/>
            <person name="Saif S."/>
            <person name="Shea T."/>
            <person name="Sisk P."/>
            <person name="Sykes S."/>
            <person name="Wortman J."/>
            <person name="Nusbaum C."/>
            <person name="Birren B."/>
        </authorList>
    </citation>
    <scope>NUCLEOTIDE SEQUENCE [LARGE SCALE GENOMIC DNA]</scope>
    <source>
        <strain evidence="2 3">CCUG 36813</strain>
    </source>
</reference>
<dbReference type="CDD" id="cd04301">
    <property type="entry name" value="NAT_SF"/>
    <property type="match status" value="1"/>
</dbReference>
<dbReference type="PANTHER" id="PTHR39173">
    <property type="entry name" value="ACETYLTRANSFERASE"/>
    <property type="match status" value="1"/>
</dbReference>
<evidence type="ECO:0000313" key="3">
    <source>
        <dbReference type="Proteomes" id="UP000004465"/>
    </source>
</evidence>
<organism evidence="2 3">
    <name type="scientific">Facklamia hominis CCUG 36813</name>
    <dbReference type="NCBI Taxonomy" id="883111"/>
    <lineage>
        <taxon>Bacteria</taxon>
        <taxon>Bacillati</taxon>
        <taxon>Bacillota</taxon>
        <taxon>Bacilli</taxon>
        <taxon>Lactobacillales</taxon>
        <taxon>Aerococcaceae</taxon>
        <taxon>Facklamia</taxon>
    </lineage>
</organism>
<keyword evidence="3" id="KW-1185">Reference proteome</keyword>
<dbReference type="SUPFAM" id="SSF55729">
    <property type="entry name" value="Acyl-CoA N-acyltransferases (Nat)"/>
    <property type="match status" value="1"/>
</dbReference>
<dbReference type="EMBL" id="AGZD01000012">
    <property type="protein sequence ID" value="EKB53478.1"/>
    <property type="molecule type" value="Genomic_DNA"/>
</dbReference>
<dbReference type="PROSITE" id="PS51186">
    <property type="entry name" value="GNAT"/>
    <property type="match status" value="1"/>
</dbReference>
<dbReference type="GO" id="GO:0016747">
    <property type="term" value="F:acyltransferase activity, transferring groups other than amino-acyl groups"/>
    <property type="evidence" value="ECO:0007669"/>
    <property type="project" value="InterPro"/>
</dbReference>
<dbReference type="Pfam" id="PF13302">
    <property type="entry name" value="Acetyltransf_3"/>
    <property type="match status" value="1"/>
</dbReference>
<proteinExistence type="predicted"/>
<feature type="domain" description="N-acetyltransferase" evidence="1">
    <location>
        <begin position="54"/>
        <end position="199"/>
    </location>
</feature>
<dbReference type="Gene3D" id="3.40.630.30">
    <property type="match status" value="1"/>
</dbReference>
<evidence type="ECO:0000313" key="2">
    <source>
        <dbReference type="EMBL" id="EKB53478.1"/>
    </source>
</evidence>
<dbReference type="PANTHER" id="PTHR39173:SF1">
    <property type="entry name" value="ACETYLTRANSFERASE"/>
    <property type="match status" value="1"/>
</dbReference>
<dbReference type="Proteomes" id="UP000004465">
    <property type="component" value="Unassembled WGS sequence"/>
</dbReference>
<dbReference type="HOGENOM" id="CLU_113231_3_1_9"/>
<protein>
    <recommendedName>
        <fullName evidence="1">N-acetyltransferase domain-containing protein</fullName>
    </recommendedName>
</protein>
<dbReference type="AlphaFoldDB" id="K1LTW1"/>
<dbReference type="STRING" id="883111.HMPREF9706_01556"/>
<gene>
    <name evidence="2" type="ORF">HMPREF9706_01556</name>
</gene>
<name>K1LTW1_9LACT</name>
<sequence>MENILRGNKANGCGQRYGGRQIQSMKVKLIKLTKEYETKLGEMIDEWKLDHAMNHTNTAPWSIFKNDYHDFDHYLNHLEIKTKTEDRVPDSVFFLLDEERDRLLGAVNIRHSLNEWLLKEAGHIGDGIRPSERRKGYATEMVRLALIECKKLGIKRVLMVCDKDNIGSAKSIIKNGGVLENEFVNSEGKTVQRYWIDNQ</sequence>
<accession>K1LTW1</accession>